<keyword evidence="2" id="KW-0378">Hydrolase</keyword>
<organism evidence="2 3">
    <name type="scientific">Aquibacillus rhizosphaerae</name>
    <dbReference type="NCBI Taxonomy" id="3051431"/>
    <lineage>
        <taxon>Bacteria</taxon>
        <taxon>Bacillati</taxon>
        <taxon>Bacillota</taxon>
        <taxon>Bacilli</taxon>
        <taxon>Bacillales</taxon>
        <taxon>Bacillaceae</taxon>
        <taxon>Aquibacillus</taxon>
    </lineage>
</organism>
<name>A0ABT7LB18_9BACI</name>
<dbReference type="InterPro" id="IPR050789">
    <property type="entry name" value="Diverse_Enzym_Activities"/>
</dbReference>
<dbReference type="PANTHER" id="PTHR43283:SF3">
    <property type="entry name" value="BETA-LACTAMASE FAMILY PROTEIN (AFU_ORTHOLOGUE AFUA_5G07500)"/>
    <property type="match status" value="1"/>
</dbReference>
<proteinExistence type="predicted"/>
<dbReference type="InterPro" id="IPR001466">
    <property type="entry name" value="Beta-lactam-related"/>
</dbReference>
<keyword evidence="3" id="KW-1185">Reference proteome</keyword>
<evidence type="ECO:0000259" key="1">
    <source>
        <dbReference type="Pfam" id="PF00144"/>
    </source>
</evidence>
<dbReference type="GO" id="GO:0016787">
    <property type="term" value="F:hydrolase activity"/>
    <property type="evidence" value="ECO:0007669"/>
    <property type="project" value="UniProtKB-KW"/>
</dbReference>
<accession>A0ABT7LB18</accession>
<comment type="caution">
    <text evidence="2">The sequence shown here is derived from an EMBL/GenBank/DDBJ whole genome shotgun (WGS) entry which is preliminary data.</text>
</comment>
<sequence length="389" mass="43510">MNKLDRLNPLLEKFIANGPSGCALSVIQRDERLYEGYFGVADLETKKSIEVNTIYRIYSMTKIVTCVAALMLYERGHFLLTDNLEEYLPEFKSIQVFRSLKNGTIETSPASKSIQIKDLFTMTSGITYGGNNTEVERQVSKVMAVVHKEQKQGEQTAVRTLSKALATVPLEFDPGTHWKYGLSHDVLGALIEVITGKTFGEFLKEEIFIPLSMEDTFFKIPEDKKERLCSIYDRAEDGTMTKNTKIDSSSEPMAVFESGGAGLLSTLHDYSRFAHMLAMGGTLDGVRILSKKTIELMASNHLSDALLPDVFWNYENGYGYGLGVRVMINRQVGGSNSSVGEFGWSGLAGTYVFIDPKEELSVVYMQQMLPNFEAYHQPRIRNVVYGALN</sequence>
<evidence type="ECO:0000313" key="2">
    <source>
        <dbReference type="EMBL" id="MDL4843060.1"/>
    </source>
</evidence>
<dbReference type="Proteomes" id="UP001235343">
    <property type="component" value="Unassembled WGS sequence"/>
</dbReference>
<dbReference type="Pfam" id="PF00144">
    <property type="entry name" value="Beta-lactamase"/>
    <property type="match status" value="1"/>
</dbReference>
<protein>
    <submittedName>
        <fullName evidence="2">Serine hydrolase domain-containing protein</fullName>
        <ecNumber evidence="2">3.1.1.103</ecNumber>
    </submittedName>
</protein>
<dbReference type="EMBL" id="JASTZU010000063">
    <property type="protein sequence ID" value="MDL4843060.1"/>
    <property type="molecule type" value="Genomic_DNA"/>
</dbReference>
<dbReference type="RefSeq" id="WP_285934353.1">
    <property type="nucleotide sequence ID" value="NZ_JASTZU010000063.1"/>
</dbReference>
<gene>
    <name evidence="2" type="ORF">QQS35_21720</name>
</gene>
<dbReference type="InterPro" id="IPR012338">
    <property type="entry name" value="Beta-lactam/transpept-like"/>
</dbReference>
<dbReference type="Gene3D" id="3.40.710.10">
    <property type="entry name" value="DD-peptidase/beta-lactamase superfamily"/>
    <property type="match status" value="1"/>
</dbReference>
<evidence type="ECO:0000313" key="3">
    <source>
        <dbReference type="Proteomes" id="UP001235343"/>
    </source>
</evidence>
<feature type="domain" description="Beta-lactamase-related" evidence="1">
    <location>
        <begin position="20"/>
        <end position="374"/>
    </location>
</feature>
<dbReference type="EC" id="3.1.1.103" evidence="2"/>
<dbReference type="SUPFAM" id="SSF56601">
    <property type="entry name" value="beta-lactamase/transpeptidase-like"/>
    <property type="match status" value="1"/>
</dbReference>
<reference evidence="2 3" key="1">
    <citation type="submission" date="2023-06" db="EMBL/GenBank/DDBJ databases">
        <title>Aquibacillus rhizosphaerae LR5S19.</title>
        <authorList>
            <person name="Sun J.-Q."/>
        </authorList>
    </citation>
    <scope>NUCLEOTIDE SEQUENCE [LARGE SCALE GENOMIC DNA]</scope>
    <source>
        <strain evidence="2 3">LR5S19</strain>
    </source>
</reference>
<dbReference type="PANTHER" id="PTHR43283">
    <property type="entry name" value="BETA-LACTAMASE-RELATED"/>
    <property type="match status" value="1"/>
</dbReference>